<dbReference type="STRING" id="487184.SAMN05216421_2842"/>
<name>A0A1H1XF01_9GAMM</name>
<evidence type="ECO:0000256" key="1">
    <source>
        <dbReference type="ARBA" id="ARBA00005953"/>
    </source>
</evidence>
<accession>A0A1H1XF01</accession>
<reference evidence="4" key="1">
    <citation type="submission" date="2016-10" db="EMBL/GenBank/DDBJ databases">
        <authorList>
            <person name="Varghese N."/>
            <person name="Submissions S."/>
        </authorList>
    </citation>
    <scope>NUCLEOTIDE SEQUENCE [LARGE SCALE GENOMIC DNA]</scope>
    <source>
        <strain evidence="4">NRRL B-51270</strain>
    </source>
</reference>
<dbReference type="AlphaFoldDB" id="A0A1H1XF01"/>
<dbReference type="NCBIfam" id="TIGR00051">
    <property type="entry name" value="YbgC/FadM family acyl-CoA thioesterase"/>
    <property type="match status" value="1"/>
</dbReference>
<dbReference type="EMBL" id="LT629736">
    <property type="protein sequence ID" value="SDT07711.1"/>
    <property type="molecule type" value="Genomic_DNA"/>
</dbReference>
<dbReference type="RefSeq" id="WP_093395992.1">
    <property type="nucleotide sequence ID" value="NZ_LT629736.1"/>
</dbReference>
<dbReference type="OrthoDB" id="9799036at2"/>
<comment type="similarity">
    <text evidence="1">Belongs to the 4-hydroxybenzoyl-CoA thioesterase family.</text>
</comment>
<dbReference type="Pfam" id="PF13279">
    <property type="entry name" value="4HBT_2"/>
    <property type="match status" value="1"/>
</dbReference>
<dbReference type="Gene3D" id="3.10.129.10">
    <property type="entry name" value="Hotdog Thioesterase"/>
    <property type="match status" value="1"/>
</dbReference>
<evidence type="ECO:0000256" key="2">
    <source>
        <dbReference type="ARBA" id="ARBA00022801"/>
    </source>
</evidence>
<keyword evidence="4" id="KW-1185">Reference proteome</keyword>
<dbReference type="InterPro" id="IPR050563">
    <property type="entry name" value="4-hydroxybenzoyl-CoA_TE"/>
</dbReference>
<dbReference type="InterPro" id="IPR006684">
    <property type="entry name" value="YbgC/YbaW"/>
</dbReference>
<keyword evidence="2 3" id="KW-0378">Hydrolase</keyword>
<dbReference type="PANTHER" id="PTHR31793">
    <property type="entry name" value="4-HYDROXYBENZOYL-COA THIOESTERASE FAMILY MEMBER"/>
    <property type="match status" value="1"/>
</dbReference>
<proteinExistence type="inferred from homology"/>
<organism evidence="3 4">
    <name type="scientific">Halopseudomonas xinjiangensis</name>
    <dbReference type="NCBI Taxonomy" id="487184"/>
    <lineage>
        <taxon>Bacteria</taxon>
        <taxon>Pseudomonadati</taxon>
        <taxon>Pseudomonadota</taxon>
        <taxon>Gammaproteobacteria</taxon>
        <taxon>Pseudomonadales</taxon>
        <taxon>Pseudomonadaceae</taxon>
        <taxon>Halopseudomonas</taxon>
    </lineage>
</organism>
<dbReference type="PANTHER" id="PTHR31793:SF27">
    <property type="entry name" value="NOVEL THIOESTERASE SUPERFAMILY DOMAIN AND SAPOSIN A-TYPE DOMAIN CONTAINING PROTEIN (0610012H03RIK)"/>
    <property type="match status" value="1"/>
</dbReference>
<dbReference type="SUPFAM" id="SSF54637">
    <property type="entry name" value="Thioesterase/thiol ester dehydrase-isomerase"/>
    <property type="match status" value="1"/>
</dbReference>
<evidence type="ECO:0000313" key="4">
    <source>
        <dbReference type="Proteomes" id="UP000243207"/>
    </source>
</evidence>
<sequence>MQREDFSLCHQLRVRWSEVDMQGIVFNGHYLTYADIGITEYFRALTASGGGDTGAKGGDFFAVRTLLEYRSPAENDDLLDVHVRIARLGNSSMLFVIGIYRDDTLLLTGEITYVYADQQTRRPKPIPATFREAVKGYERTAPEDAAK</sequence>
<dbReference type="InterPro" id="IPR029069">
    <property type="entry name" value="HotDog_dom_sf"/>
</dbReference>
<evidence type="ECO:0000313" key="3">
    <source>
        <dbReference type="EMBL" id="SDT07711.1"/>
    </source>
</evidence>
<dbReference type="GO" id="GO:0047617">
    <property type="term" value="F:fatty acyl-CoA hydrolase activity"/>
    <property type="evidence" value="ECO:0007669"/>
    <property type="project" value="TreeGrafter"/>
</dbReference>
<dbReference type="CDD" id="cd00586">
    <property type="entry name" value="4HBT"/>
    <property type="match status" value="1"/>
</dbReference>
<dbReference type="Proteomes" id="UP000243207">
    <property type="component" value="Chromosome I"/>
</dbReference>
<dbReference type="PIRSF" id="PIRSF003230">
    <property type="entry name" value="YbgC"/>
    <property type="match status" value="1"/>
</dbReference>
<protein>
    <submittedName>
        <fullName evidence="3">Acyl-CoA thioester hydrolase</fullName>
    </submittedName>
</protein>
<gene>
    <name evidence="3" type="ORF">SAMN05216421_2842</name>
</gene>